<reference evidence="1 2" key="1">
    <citation type="submission" date="2017-05" db="EMBL/GenBank/DDBJ databases">
        <authorList>
            <person name="Varghese N."/>
            <person name="Submissions S."/>
        </authorList>
    </citation>
    <scope>NUCLEOTIDE SEQUENCE [LARGE SCALE GENOMIC DNA]</scope>
    <source>
        <strain evidence="1 2">DSM 21985</strain>
    </source>
</reference>
<name>A0A521E1B5_9BACT</name>
<dbReference type="Proteomes" id="UP000317557">
    <property type="component" value="Unassembled WGS sequence"/>
</dbReference>
<dbReference type="AlphaFoldDB" id="A0A521E1B5"/>
<accession>A0A521E1B5</accession>
<keyword evidence="2" id="KW-1185">Reference proteome</keyword>
<evidence type="ECO:0000313" key="2">
    <source>
        <dbReference type="Proteomes" id="UP000317557"/>
    </source>
</evidence>
<dbReference type="EMBL" id="FXTP01000010">
    <property type="protein sequence ID" value="SMO77718.1"/>
    <property type="molecule type" value="Genomic_DNA"/>
</dbReference>
<sequence length="75" mass="8486">MTKILTKISPKPVIARSLPGQIRYGMFFDEAISLKRHQGFLREIAASVNNFVRIKLSRLLAMTDLEFGTCNLGFN</sequence>
<proteinExistence type="predicted"/>
<gene>
    <name evidence="1" type="ORF">SAMN06265219_11053</name>
</gene>
<protein>
    <submittedName>
        <fullName evidence="1">Uncharacterized protein</fullName>
    </submittedName>
</protein>
<organism evidence="1 2">
    <name type="scientific">Gracilimonas mengyeensis</name>
    <dbReference type="NCBI Taxonomy" id="1302730"/>
    <lineage>
        <taxon>Bacteria</taxon>
        <taxon>Pseudomonadati</taxon>
        <taxon>Balneolota</taxon>
        <taxon>Balneolia</taxon>
        <taxon>Balneolales</taxon>
        <taxon>Balneolaceae</taxon>
        <taxon>Gracilimonas</taxon>
    </lineage>
</organism>
<evidence type="ECO:0000313" key="1">
    <source>
        <dbReference type="EMBL" id="SMO77718.1"/>
    </source>
</evidence>